<name>A0A0P0V0A6_ORYSJ</name>
<feature type="compositionally biased region" description="Acidic residues" evidence="1">
    <location>
        <begin position="56"/>
        <end position="80"/>
    </location>
</feature>
<gene>
    <name evidence="2" type="ordered locus">Os01g0220400</name>
</gene>
<accession>A0A0P0V0A6</accession>
<organism evidence="2 3">
    <name type="scientific">Oryza sativa subsp. japonica</name>
    <name type="common">Rice</name>
    <dbReference type="NCBI Taxonomy" id="39947"/>
    <lineage>
        <taxon>Eukaryota</taxon>
        <taxon>Viridiplantae</taxon>
        <taxon>Streptophyta</taxon>
        <taxon>Embryophyta</taxon>
        <taxon>Tracheophyta</taxon>
        <taxon>Spermatophyta</taxon>
        <taxon>Magnoliopsida</taxon>
        <taxon>Liliopsida</taxon>
        <taxon>Poales</taxon>
        <taxon>Poaceae</taxon>
        <taxon>BOP clade</taxon>
        <taxon>Oryzoideae</taxon>
        <taxon>Oryzeae</taxon>
        <taxon>Oryzinae</taxon>
        <taxon>Oryza</taxon>
        <taxon>Oryza sativa</taxon>
    </lineage>
</organism>
<evidence type="ECO:0000256" key="1">
    <source>
        <dbReference type="SAM" id="MobiDB-lite"/>
    </source>
</evidence>
<dbReference type="Proteomes" id="UP000000763">
    <property type="component" value="Chromosome 1"/>
</dbReference>
<sequence length="95" mass="10341">KSPFLNHTTKIHKSTNTSISTNHESKSKAWPPQAPPLPPSPSGGWWPRAAWKGEGDESNSDSDSDSDCDSDSDDDDDEGGEGGIVGWFWSLAHRF</sequence>
<dbReference type="EMBL" id="AP008207">
    <property type="protein sequence ID" value="BAF04340.1"/>
    <property type="molecule type" value="Genomic_DNA"/>
</dbReference>
<evidence type="ECO:0000313" key="3">
    <source>
        <dbReference type="Proteomes" id="UP000000763"/>
    </source>
</evidence>
<feature type="compositionally biased region" description="Polar residues" evidence="1">
    <location>
        <begin position="1"/>
        <end position="22"/>
    </location>
</feature>
<protein>
    <submittedName>
        <fullName evidence="2">Os01g0220400 protein</fullName>
    </submittedName>
</protein>
<feature type="compositionally biased region" description="Pro residues" evidence="1">
    <location>
        <begin position="32"/>
        <end position="41"/>
    </location>
</feature>
<reference evidence="3" key="2">
    <citation type="journal article" date="2008" name="Nucleic Acids Res.">
        <title>The rice annotation project database (RAP-DB): 2008 update.</title>
        <authorList>
            <consortium name="The rice annotation project (RAP)"/>
        </authorList>
    </citation>
    <scope>GENOME REANNOTATION</scope>
    <source>
        <strain evidence="3">cv. Nipponbare</strain>
    </source>
</reference>
<evidence type="ECO:0000313" key="2">
    <source>
        <dbReference type="EMBL" id="BAF04340.1"/>
    </source>
</evidence>
<proteinExistence type="predicted"/>
<feature type="non-terminal residue" evidence="2">
    <location>
        <position position="1"/>
    </location>
</feature>
<dbReference type="KEGG" id="dosa:Os01g0220400"/>
<reference evidence="2 3" key="1">
    <citation type="journal article" date="2005" name="Nature">
        <title>The map-based sequence of the rice genome.</title>
        <authorList>
            <consortium name="International rice genome sequencing project (IRGSP)"/>
            <person name="Matsumoto T."/>
            <person name="Wu J."/>
            <person name="Kanamori H."/>
            <person name="Katayose Y."/>
            <person name="Fujisawa M."/>
            <person name="Namiki N."/>
            <person name="Mizuno H."/>
            <person name="Yamamoto K."/>
            <person name="Antonio B.A."/>
            <person name="Baba T."/>
            <person name="Sakata K."/>
            <person name="Nagamura Y."/>
            <person name="Aoki H."/>
            <person name="Arikawa K."/>
            <person name="Arita K."/>
            <person name="Bito T."/>
            <person name="Chiden Y."/>
            <person name="Fujitsuka N."/>
            <person name="Fukunaka R."/>
            <person name="Hamada M."/>
            <person name="Harada C."/>
            <person name="Hayashi A."/>
            <person name="Hijishita S."/>
            <person name="Honda M."/>
            <person name="Hosokawa S."/>
            <person name="Ichikawa Y."/>
            <person name="Idonuma A."/>
            <person name="Iijima M."/>
            <person name="Ikeda M."/>
            <person name="Ikeno M."/>
            <person name="Ito K."/>
            <person name="Ito S."/>
            <person name="Ito T."/>
            <person name="Ito Y."/>
            <person name="Ito Y."/>
            <person name="Iwabuchi A."/>
            <person name="Kamiya K."/>
            <person name="Karasawa W."/>
            <person name="Kurita K."/>
            <person name="Katagiri S."/>
            <person name="Kikuta A."/>
            <person name="Kobayashi H."/>
            <person name="Kobayashi N."/>
            <person name="Machita K."/>
            <person name="Maehara T."/>
            <person name="Masukawa M."/>
            <person name="Mizubayashi T."/>
            <person name="Mukai Y."/>
            <person name="Nagasaki H."/>
            <person name="Nagata Y."/>
            <person name="Naito S."/>
            <person name="Nakashima M."/>
            <person name="Nakama Y."/>
            <person name="Nakamichi Y."/>
            <person name="Nakamura M."/>
            <person name="Meguro A."/>
            <person name="Negishi M."/>
            <person name="Ohta I."/>
            <person name="Ohta T."/>
            <person name="Okamoto M."/>
            <person name="Ono N."/>
            <person name="Saji S."/>
            <person name="Sakaguchi M."/>
            <person name="Sakai K."/>
            <person name="Shibata M."/>
            <person name="Shimokawa T."/>
            <person name="Song J."/>
            <person name="Takazaki Y."/>
            <person name="Terasawa K."/>
            <person name="Tsugane M."/>
            <person name="Tsuji K."/>
            <person name="Ueda S."/>
            <person name="Waki K."/>
            <person name="Yamagata H."/>
            <person name="Yamamoto M."/>
            <person name="Yamamoto S."/>
            <person name="Yamane H."/>
            <person name="Yoshiki S."/>
            <person name="Yoshihara R."/>
            <person name="Yukawa K."/>
            <person name="Zhong H."/>
            <person name="Yano M."/>
            <person name="Yuan Q."/>
            <person name="Ouyang S."/>
            <person name="Liu J."/>
            <person name="Jones K.M."/>
            <person name="Gansberger K."/>
            <person name="Moffat K."/>
            <person name="Hill J."/>
            <person name="Bera J."/>
            <person name="Fadrosh D."/>
            <person name="Jin S."/>
            <person name="Johri S."/>
            <person name="Kim M."/>
            <person name="Overton L."/>
            <person name="Reardon M."/>
            <person name="Tsitrin T."/>
            <person name="Vuong H."/>
            <person name="Weaver B."/>
            <person name="Ciecko A."/>
            <person name="Tallon L."/>
            <person name="Jackson J."/>
            <person name="Pai G."/>
            <person name="Aken S.V."/>
            <person name="Utterback T."/>
            <person name="Reidmuller S."/>
            <person name="Feldblyum T."/>
            <person name="Hsiao J."/>
            <person name="Zismann V."/>
            <person name="Iobst S."/>
            <person name="de Vazeille A.R."/>
            <person name="Buell C.R."/>
            <person name="Ying K."/>
            <person name="Li Y."/>
            <person name="Lu T."/>
            <person name="Huang Y."/>
            <person name="Zhao Q."/>
            <person name="Feng Q."/>
            <person name="Zhang L."/>
            <person name="Zhu J."/>
            <person name="Weng Q."/>
            <person name="Mu J."/>
            <person name="Lu Y."/>
            <person name="Fan D."/>
            <person name="Liu Y."/>
            <person name="Guan J."/>
            <person name="Zhang Y."/>
            <person name="Yu S."/>
            <person name="Liu X."/>
            <person name="Zhang Y."/>
            <person name="Hong G."/>
            <person name="Han B."/>
            <person name="Choisne N."/>
            <person name="Demange N."/>
            <person name="Orjeda G."/>
            <person name="Samain S."/>
            <person name="Cattolico L."/>
            <person name="Pelletier E."/>
            <person name="Couloux A."/>
            <person name="Segurens B."/>
            <person name="Wincker P."/>
            <person name="D'Hont A."/>
            <person name="Scarpelli C."/>
            <person name="Weissenbach J."/>
            <person name="Salanoubat M."/>
            <person name="Quetier F."/>
            <person name="Yu Y."/>
            <person name="Kim H.R."/>
            <person name="Rambo T."/>
            <person name="Currie J."/>
            <person name="Collura K."/>
            <person name="Luo M."/>
            <person name="Yang T."/>
            <person name="Ammiraju J.S.S."/>
            <person name="Engler F."/>
            <person name="Soderlund C."/>
            <person name="Wing R.A."/>
            <person name="Palmer L.E."/>
            <person name="de la Bastide M."/>
            <person name="Spiegel L."/>
            <person name="Nascimento L."/>
            <person name="Zutavern T."/>
            <person name="O'Shaughnessy A."/>
            <person name="Dike S."/>
            <person name="Dedhia N."/>
            <person name="Preston R."/>
            <person name="Balija V."/>
            <person name="McCombie W.R."/>
            <person name="Chow T."/>
            <person name="Chen H."/>
            <person name="Chung M."/>
            <person name="Chen C."/>
            <person name="Shaw J."/>
            <person name="Wu H."/>
            <person name="Hsiao K."/>
            <person name="Chao Y."/>
            <person name="Chu M."/>
            <person name="Cheng C."/>
            <person name="Hour A."/>
            <person name="Lee P."/>
            <person name="Lin S."/>
            <person name="Lin Y."/>
            <person name="Liou J."/>
            <person name="Liu S."/>
            <person name="Hsing Y."/>
            <person name="Raghuvanshi S."/>
            <person name="Mohanty A."/>
            <person name="Bharti A.K."/>
            <person name="Gaur A."/>
            <person name="Gupta V."/>
            <person name="Kumar D."/>
            <person name="Ravi V."/>
            <person name="Vij S."/>
            <person name="Kapur A."/>
            <person name="Khurana P."/>
            <person name="Khurana P."/>
            <person name="Khurana J.P."/>
            <person name="Tyagi A.K."/>
            <person name="Gaikwad K."/>
            <person name="Singh A."/>
            <person name="Dalal V."/>
            <person name="Srivastava S."/>
            <person name="Dixit A."/>
            <person name="Pal A.K."/>
            <person name="Ghazi I.A."/>
            <person name="Yadav M."/>
            <person name="Pandit A."/>
            <person name="Bhargava A."/>
            <person name="Sureshbabu K."/>
            <person name="Batra K."/>
            <person name="Sharma T.R."/>
            <person name="Mohapatra T."/>
            <person name="Singh N.K."/>
            <person name="Messing J."/>
            <person name="Nelson A.B."/>
            <person name="Fuks G."/>
            <person name="Kavchok S."/>
            <person name="Keizer G."/>
            <person name="Linton E."/>
            <person name="Llaca V."/>
            <person name="Song R."/>
            <person name="Tanyolac B."/>
            <person name="Young S."/>
            <person name="Ho-Il K."/>
            <person name="Hahn J.H."/>
            <person name="Sangsakoo G."/>
            <person name="Vanavichit A."/>
            <person name="de Mattos Luiz.A.T."/>
            <person name="Zimmer P.D."/>
            <person name="Malone G."/>
            <person name="Dellagostin O."/>
            <person name="de Oliveira A.C."/>
            <person name="Bevan M."/>
            <person name="Bancroft I."/>
            <person name="Minx P."/>
            <person name="Cordum H."/>
            <person name="Wilson R."/>
            <person name="Cheng Z."/>
            <person name="Jin W."/>
            <person name="Jiang J."/>
            <person name="Leong S.A."/>
            <person name="Iwama H."/>
            <person name="Gojobori T."/>
            <person name="Itoh T."/>
            <person name="Niimura Y."/>
            <person name="Fujii Y."/>
            <person name="Habara T."/>
            <person name="Sakai H."/>
            <person name="Sato Y."/>
            <person name="Wilson G."/>
            <person name="Kumar K."/>
            <person name="McCouch S."/>
            <person name="Juretic N."/>
            <person name="Hoen D."/>
            <person name="Wright S."/>
            <person name="Bruskiewich R."/>
            <person name="Bureau T."/>
            <person name="Miyao A."/>
            <person name="Hirochika H."/>
            <person name="Nishikawa T."/>
            <person name="Kadowaki K."/>
            <person name="Sugiura M."/>
            <person name="Burr B."/>
            <person name="Sasaki T."/>
        </authorList>
    </citation>
    <scope>NUCLEOTIDE SEQUENCE [LARGE SCALE GENOMIC DNA]</scope>
    <source>
        <strain evidence="3">cv. Nipponbare</strain>
    </source>
</reference>
<feature type="region of interest" description="Disordered" evidence="1">
    <location>
        <begin position="1"/>
        <end position="84"/>
    </location>
</feature>
<dbReference type="AlphaFoldDB" id="A0A0P0V0A6"/>
<dbReference type="Gramene" id="Os01t0220400-01">
    <property type="protein sequence ID" value="Os01t0220400-01"/>
    <property type="gene ID" value="Os01g0220400"/>
</dbReference>